<feature type="region of interest" description="Disordered" evidence="1">
    <location>
        <begin position="1"/>
        <end position="23"/>
    </location>
</feature>
<gene>
    <name evidence="2" type="ORF">PXEA_LOCUS37089</name>
</gene>
<evidence type="ECO:0000313" key="2">
    <source>
        <dbReference type="EMBL" id="VEL43649.1"/>
    </source>
</evidence>
<reference evidence="2" key="1">
    <citation type="submission" date="2018-11" db="EMBL/GenBank/DDBJ databases">
        <authorList>
            <consortium name="Pathogen Informatics"/>
        </authorList>
    </citation>
    <scope>NUCLEOTIDE SEQUENCE</scope>
</reference>
<comment type="caution">
    <text evidence="2">The sequence shown here is derived from an EMBL/GenBank/DDBJ whole genome shotgun (WGS) entry which is preliminary data.</text>
</comment>
<feature type="region of interest" description="Disordered" evidence="1">
    <location>
        <begin position="42"/>
        <end position="63"/>
    </location>
</feature>
<organism evidence="2 3">
    <name type="scientific">Protopolystoma xenopodis</name>
    <dbReference type="NCBI Taxonomy" id="117903"/>
    <lineage>
        <taxon>Eukaryota</taxon>
        <taxon>Metazoa</taxon>
        <taxon>Spiralia</taxon>
        <taxon>Lophotrochozoa</taxon>
        <taxon>Platyhelminthes</taxon>
        <taxon>Monogenea</taxon>
        <taxon>Polyopisthocotylea</taxon>
        <taxon>Polystomatidea</taxon>
        <taxon>Polystomatidae</taxon>
        <taxon>Protopolystoma</taxon>
    </lineage>
</organism>
<proteinExistence type="predicted"/>
<name>A0A448XS51_9PLAT</name>
<protein>
    <submittedName>
        <fullName evidence="2">Uncharacterized protein</fullName>
    </submittedName>
</protein>
<evidence type="ECO:0000256" key="1">
    <source>
        <dbReference type="SAM" id="MobiDB-lite"/>
    </source>
</evidence>
<evidence type="ECO:0000313" key="3">
    <source>
        <dbReference type="Proteomes" id="UP000784294"/>
    </source>
</evidence>
<dbReference type="AlphaFoldDB" id="A0A448XS51"/>
<keyword evidence="3" id="KW-1185">Reference proteome</keyword>
<dbReference type="EMBL" id="CAAALY010283660">
    <property type="protein sequence ID" value="VEL43649.1"/>
    <property type="molecule type" value="Genomic_DNA"/>
</dbReference>
<dbReference type="Proteomes" id="UP000784294">
    <property type="component" value="Unassembled WGS sequence"/>
</dbReference>
<sequence length="211" mass="22553">MARVRPPRQAVGPTRRRWSVHGSFGGCGDLASSVTAVGPEWAGKGEGSSAAARRKPGHPVDGISPDRVRQKMSARRVCRLDDGQPSHHLGNRADPGQRHRVEFRLDQDLVSPIASTTSSGHKQALSNCTILLKAFGSPTLEQVVNRTPGILANPLLTAPHLVTAFPSDVRVLPLSAAVCVLVFVSAQLCTEQGSLSLLVGKPLNGHRRLYN</sequence>
<accession>A0A448XS51</accession>